<reference evidence="2 3" key="1">
    <citation type="submission" date="2023-01" db="EMBL/GenBank/DDBJ databases">
        <title>Novel species of the genus Vogesella isolated from rivers.</title>
        <authorList>
            <person name="Lu H."/>
        </authorList>
    </citation>
    <scope>NUCLEOTIDE SEQUENCE [LARGE SCALE GENOMIC DNA]</scope>
    <source>
        <strain evidence="2 3">DC21W</strain>
    </source>
</reference>
<evidence type="ECO:0008006" key="4">
    <source>
        <dbReference type="Google" id="ProtNLM"/>
    </source>
</evidence>
<protein>
    <recommendedName>
        <fullName evidence="4">Cobalt transporter</fullName>
    </recommendedName>
</protein>
<dbReference type="Proteomes" id="UP001219956">
    <property type="component" value="Unassembled WGS sequence"/>
</dbReference>
<gene>
    <name evidence="2" type="ORF">PQU95_11350</name>
</gene>
<dbReference type="RefSeq" id="WP_272752117.1">
    <property type="nucleotide sequence ID" value="NZ_JAQQLF010000013.1"/>
</dbReference>
<evidence type="ECO:0000256" key="1">
    <source>
        <dbReference type="SAM" id="Phobius"/>
    </source>
</evidence>
<feature type="transmembrane region" description="Helical" evidence="1">
    <location>
        <begin position="12"/>
        <end position="40"/>
    </location>
</feature>
<evidence type="ECO:0000313" key="2">
    <source>
        <dbReference type="EMBL" id="MDC7717806.1"/>
    </source>
</evidence>
<proteinExistence type="predicted"/>
<sequence>MMVATFHPAASLIVWLFFIVALSGAQGPALLLAAACWLAVPGAWRAVLQAVVRMRFLLPALVLLSGWFVPGEPCWAGQAWSPSQAGLQLGGEQALRLLVMAASVRLLWQAYGQAGFLAGLRVLLAPLAMTGVPVSRFCLRLVLTLQQAERLLQVRPRLSLSWLAGELQADQGSQTLPDKVELGFYSWQYRDAVLVCVACLVLIIIMKVVQ</sequence>
<keyword evidence="1" id="KW-1133">Transmembrane helix</keyword>
<accession>A0ABT5IZ00</accession>
<keyword evidence="3" id="KW-1185">Reference proteome</keyword>
<organism evidence="2 3">
    <name type="scientific">Vogesella aquatica</name>
    <dbReference type="NCBI Taxonomy" id="2984206"/>
    <lineage>
        <taxon>Bacteria</taxon>
        <taxon>Pseudomonadati</taxon>
        <taxon>Pseudomonadota</taxon>
        <taxon>Betaproteobacteria</taxon>
        <taxon>Neisseriales</taxon>
        <taxon>Chromobacteriaceae</taxon>
        <taxon>Vogesella</taxon>
    </lineage>
</organism>
<keyword evidence="1" id="KW-0472">Membrane</keyword>
<comment type="caution">
    <text evidence="2">The sequence shown here is derived from an EMBL/GenBank/DDBJ whole genome shotgun (WGS) entry which is preliminary data.</text>
</comment>
<keyword evidence="1" id="KW-0812">Transmembrane</keyword>
<dbReference type="EMBL" id="JAQQLF010000013">
    <property type="protein sequence ID" value="MDC7717806.1"/>
    <property type="molecule type" value="Genomic_DNA"/>
</dbReference>
<feature type="transmembrane region" description="Helical" evidence="1">
    <location>
        <begin position="192"/>
        <end position="209"/>
    </location>
</feature>
<feature type="transmembrane region" description="Helical" evidence="1">
    <location>
        <begin position="52"/>
        <end position="69"/>
    </location>
</feature>
<evidence type="ECO:0000313" key="3">
    <source>
        <dbReference type="Proteomes" id="UP001219956"/>
    </source>
</evidence>
<name>A0ABT5IZ00_9NEIS</name>